<name>A0ABU8RYZ8_9SPHN</name>
<keyword evidence="7" id="KW-1185">Reference proteome</keyword>
<evidence type="ECO:0000256" key="1">
    <source>
        <dbReference type="ARBA" id="ARBA00023015"/>
    </source>
</evidence>
<dbReference type="PANTHER" id="PTHR30055:SF234">
    <property type="entry name" value="HTH-TYPE TRANSCRIPTIONAL REGULATOR BETI"/>
    <property type="match status" value="1"/>
</dbReference>
<evidence type="ECO:0000256" key="3">
    <source>
        <dbReference type="ARBA" id="ARBA00023163"/>
    </source>
</evidence>
<feature type="DNA-binding region" description="H-T-H motif" evidence="4">
    <location>
        <begin position="34"/>
        <end position="53"/>
    </location>
</feature>
<organism evidence="6 7">
    <name type="scientific">Novosphingobium anseongense</name>
    <dbReference type="NCBI Taxonomy" id="3133436"/>
    <lineage>
        <taxon>Bacteria</taxon>
        <taxon>Pseudomonadati</taxon>
        <taxon>Pseudomonadota</taxon>
        <taxon>Alphaproteobacteria</taxon>
        <taxon>Sphingomonadales</taxon>
        <taxon>Sphingomonadaceae</taxon>
        <taxon>Novosphingobium</taxon>
    </lineage>
</organism>
<evidence type="ECO:0000256" key="4">
    <source>
        <dbReference type="PROSITE-ProRule" id="PRU00335"/>
    </source>
</evidence>
<dbReference type="EMBL" id="JBBHJZ010000003">
    <property type="protein sequence ID" value="MEJ5977901.1"/>
    <property type="molecule type" value="Genomic_DNA"/>
</dbReference>
<dbReference type="Pfam" id="PF00440">
    <property type="entry name" value="TetR_N"/>
    <property type="match status" value="1"/>
</dbReference>
<dbReference type="SUPFAM" id="SSF46689">
    <property type="entry name" value="Homeodomain-like"/>
    <property type="match status" value="1"/>
</dbReference>
<evidence type="ECO:0000259" key="5">
    <source>
        <dbReference type="PROSITE" id="PS50977"/>
    </source>
</evidence>
<dbReference type="InterPro" id="IPR001647">
    <property type="entry name" value="HTH_TetR"/>
</dbReference>
<feature type="domain" description="HTH tetR-type" evidence="5">
    <location>
        <begin position="11"/>
        <end position="71"/>
    </location>
</feature>
<keyword evidence="3" id="KW-0804">Transcription</keyword>
<comment type="caution">
    <text evidence="6">The sequence shown here is derived from an EMBL/GenBank/DDBJ whole genome shotgun (WGS) entry which is preliminary data.</text>
</comment>
<dbReference type="InterPro" id="IPR050109">
    <property type="entry name" value="HTH-type_TetR-like_transc_reg"/>
</dbReference>
<dbReference type="Proteomes" id="UP001361239">
    <property type="component" value="Unassembled WGS sequence"/>
</dbReference>
<dbReference type="InterPro" id="IPR009057">
    <property type="entry name" value="Homeodomain-like_sf"/>
</dbReference>
<dbReference type="Gene3D" id="1.10.357.10">
    <property type="entry name" value="Tetracycline Repressor, domain 2"/>
    <property type="match status" value="1"/>
</dbReference>
<dbReference type="PANTHER" id="PTHR30055">
    <property type="entry name" value="HTH-TYPE TRANSCRIPTIONAL REGULATOR RUTR"/>
    <property type="match status" value="1"/>
</dbReference>
<dbReference type="PRINTS" id="PR00455">
    <property type="entry name" value="HTHTETR"/>
</dbReference>
<protein>
    <submittedName>
        <fullName evidence="6">TetR/AcrR family transcriptional regulator</fullName>
    </submittedName>
</protein>
<proteinExistence type="predicted"/>
<gene>
    <name evidence="6" type="ORF">WG901_14725</name>
</gene>
<keyword evidence="1" id="KW-0805">Transcription regulation</keyword>
<dbReference type="PROSITE" id="PS50977">
    <property type="entry name" value="HTH_TETR_2"/>
    <property type="match status" value="1"/>
</dbReference>
<evidence type="ECO:0000313" key="7">
    <source>
        <dbReference type="Proteomes" id="UP001361239"/>
    </source>
</evidence>
<reference evidence="6 7" key="1">
    <citation type="submission" date="2024-03" db="EMBL/GenBank/DDBJ databases">
        <authorList>
            <person name="Jo J.-H."/>
        </authorList>
    </citation>
    <scope>NUCLEOTIDE SEQUENCE [LARGE SCALE GENOMIC DNA]</scope>
    <source>
        <strain evidence="6 7">PS1R-30</strain>
    </source>
</reference>
<evidence type="ECO:0000256" key="2">
    <source>
        <dbReference type="ARBA" id="ARBA00023125"/>
    </source>
</evidence>
<dbReference type="RefSeq" id="WP_339587848.1">
    <property type="nucleotide sequence ID" value="NZ_JBBHJZ010000003.1"/>
</dbReference>
<accession>A0ABU8RYZ8</accession>
<evidence type="ECO:0000313" key="6">
    <source>
        <dbReference type="EMBL" id="MEJ5977901.1"/>
    </source>
</evidence>
<sequence length="192" mass="21498">MATRRMGLENSSSRTALMDGVEAVMREDGYAALTARSVAERAGLKHQLVYYYFQTMDDLLMATYQRHIARVQEQIETAFRDPRPLHAFWDVCSNPHDARLNMEFMAMANHNAAIRAETVRFGEHIRQVGLDQVGAQIETSPHREEVFSPRAVTQAIAAIGSTVGIEGALGIAGGHDETRAMVAWWLDRLEPE</sequence>
<keyword evidence="2 4" id="KW-0238">DNA-binding</keyword>